<dbReference type="OrthoDB" id="410267at2759"/>
<evidence type="ECO:0000256" key="4">
    <source>
        <dbReference type="ARBA" id="ARBA00023136"/>
    </source>
</evidence>
<feature type="transmembrane region" description="Helical" evidence="5">
    <location>
        <begin position="309"/>
        <end position="328"/>
    </location>
</feature>
<dbReference type="Proteomes" id="UP000541444">
    <property type="component" value="Unassembled WGS sequence"/>
</dbReference>
<evidence type="ECO:0000313" key="7">
    <source>
        <dbReference type="EMBL" id="KAF6140289.1"/>
    </source>
</evidence>
<dbReference type="AlphaFoldDB" id="A0A7J7LCL2"/>
<keyword evidence="8" id="KW-1185">Reference proteome</keyword>
<feature type="transmembrane region" description="Helical" evidence="5">
    <location>
        <begin position="189"/>
        <end position="209"/>
    </location>
</feature>
<dbReference type="EMBL" id="JACGCM010002394">
    <property type="protein sequence ID" value="KAF6140289.1"/>
    <property type="molecule type" value="Genomic_DNA"/>
</dbReference>
<feature type="transmembrane region" description="Helical" evidence="5">
    <location>
        <begin position="221"/>
        <end position="241"/>
    </location>
</feature>
<name>A0A7J7LCL2_9MAGN</name>
<feature type="transmembrane region" description="Helical" evidence="5">
    <location>
        <begin position="156"/>
        <end position="177"/>
    </location>
</feature>
<feature type="transmembrane region" description="Helical" evidence="5">
    <location>
        <begin position="124"/>
        <end position="144"/>
    </location>
</feature>
<dbReference type="PANTHER" id="PTHR21576">
    <property type="entry name" value="UNCHARACTERIZED NODULIN-LIKE PROTEIN"/>
    <property type="match status" value="1"/>
</dbReference>
<evidence type="ECO:0000313" key="8">
    <source>
        <dbReference type="Proteomes" id="UP000541444"/>
    </source>
</evidence>
<evidence type="ECO:0000256" key="2">
    <source>
        <dbReference type="ARBA" id="ARBA00022692"/>
    </source>
</evidence>
<keyword evidence="3 5" id="KW-1133">Transmembrane helix</keyword>
<proteinExistence type="predicted"/>
<feature type="domain" description="Nodulin-like" evidence="6">
    <location>
        <begin position="93"/>
        <end position="240"/>
    </location>
</feature>
<feature type="transmembrane region" description="Helical" evidence="5">
    <location>
        <begin position="23"/>
        <end position="45"/>
    </location>
</feature>
<organism evidence="7 8">
    <name type="scientific">Kingdonia uniflora</name>
    <dbReference type="NCBI Taxonomy" id="39325"/>
    <lineage>
        <taxon>Eukaryota</taxon>
        <taxon>Viridiplantae</taxon>
        <taxon>Streptophyta</taxon>
        <taxon>Embryophyta</taxon>
        <taxon>Tracheophyta</taxon>
        <taxon>Spermatophyta</taxon>
        <taxon>Magnoliopsida</taxon>
        <taxon>Ranunculales</taxon>
        <taxon>Circaeasteraceae</taxon>
        <taxon>Kingdonia</taxon>
    </lineage>
</organism>
<keyword evidence="4 5" id="KW-0472">Membrane</keyword>
<keyword evidence="2 5" id="KW-0812">Transmembrane</keyword>
<evidence type="ECO:0000256" key="1">
    <source>
        <dbReference type="ARBA" id="ARBA00004141"/>
    </source>
</evidence>
<dbReference type="InterPro" id="IPR010658">
    <property type="entry name" value="Nodulin-like"/>
</dbReference>
<comment type="subcellular location">
    <subcellularLocation>
        <location evidence="1">Membrane</location>
        <topology evidence="1">Multi-pass membrane protein</topology>
    </subcellularLocation>
</comment>
<dbReference type="Pfam" id="PF06813">
    <property type="entry name" value="Nodulin-like"/>
    <property type="match status" value="2"/>
</dbReference>
<evidence type="ECO:0000256" key="3">
    <source>
        <dbReference type="ARBA" id="ARBA00022989"/>
    </source>
</evidence>
<sequence>MAVVEAKMTSDSSLAWQVYGGRWFMVFASFLIMAASGATYIFSIYSTDIKSSLDYDQTTLNLLSFFKDVGANIGLLAGIINEDVLLNQKYVRCACIYASVLTRKLSTTGSLVTCVKNFPESRGFVLGLLKGFVGLSGAIITQLYHAIYGDDDSKDSILLIAVLPAVVSMLCVHSIRIMKVVRQANEVKVFYKFLYISLGLAGFLMIIIIVQKSIRFSQLEYGVSSAVVLLLLFSPLIVVIFEEISLDSSNVKAVNLENNPSSLKIMVETQPERYMNMQNRHSCWSTMFKPPERGEDYTILQGLVSRDMLLLLLATTCVGGTLTLIDNLGQIGLSLGYSFRGISTSVSLYFSTLHTLGAVASPIGTYILNVRVAGHLYDKEAKRQMVASGLAMGMTKNLSCEGVICYRLAFIIITTTTLFGSLVSLVLVWRTKDFYRGDIYKKFREAAVTHIET</sequence>
<evidence type="ECO:0000259" key="6">
    <source>
        <dbReference type="Pfam" id="PF06813"/>
    </source>
</evidence>
<feature type="domain" description="Nodulin-like" evidence="6">
    <location>
        <begin position="22"/>
        <end position="83"/>
    </location>
</feature>
<dbReference type="GO" id="GO:0016020">
    <property type="term" value="C:membrane"/>
    <property type="evidence" value="ECO:0007669"/>
    <property type="project" value="UniProtKB-SubCell"/>
</dbReference>
<protein>
    <recommendedName>
        <fullName evidence="6">Nodulin-like domain-containing protein</fullName>
    </recommendedName>
</protein>
<accession>A0A7J7LCL2</accession>
<comment type="caution">
    <text evidence="7">The sequence shown here is derived from an EMBL/GenBank/DDBJ whole genome shotgun (WGS) entry which is preliminary data.</text>
</comment>
<reference evidence="7 8" key="1">
    <citation type="journal article" date="2020" name="IScience">
        <title>Genome Sequencing of the Endangered Kingdonia uniflora (Circaeasteraceae, Ranunculales) Reveals Potential Mechanisms of Evolutionary Specialization.</title>
        <authorList>
            <person name="Sun Y."/>
            <person name="Deng T."/>
            <person name="Zhang A."/>
            <person name="Moore M.J."/>
            <person name="Landis J.B."/>
            <person name="Lin N."/>
            <person name="Zhang H."/>
            <person name="Zhang X."/>
            <person name="Huang J."/>
            <person name="Zhang X."/>
            <person name="Sun H."/>
            <person name="Wang H."/>
        </authorList>
    </citation>
    <scope>NUCLEOTIDE SEQUENCE [LARGE SCALE GENOMIC DNA]</scope>
    <source>
        <strain evidence="7">TB1705</strain>
        <tissue evidence="7">Leaf</tissue>
    </source>
</reference>
<feature type="transmembrane region" description="Helical" evidence="5">
    <location>
        <begin position="348"/>
        <end position="369"/>
    </location>
</feature>
<evidence type="ECO:0000256" key="5">
    <source>
        <dbReference type="SAM" id="Phobius"/>
    </source>
</evidence>
<gene>
    <name evidence="7" type="ORF">GIB67_000337</name>
</gene>
<dbReference type="PANTHER" id="PTHR21576:SF84">
    <property type="entry name" value="FAMILY PROTEIN, PUTATIVE, EXPRESSED-RELATED"/>
    <property type="match status" value="1"/>
</dbReference>
<feature type="transmembrane region" description="Helical" evidence="5">
    <location>
        <begin position="404"/>
        <end position="429"/>
    </location>
</feature>